<keyword evidence="6" id="KW-0560">Oxidoreductase</keyword>
<dbReference type="PROSITE" id="PS01159">
    <property type="entry name" value="WW_DOMAIN_1"/>
    <property type="match status" value="1"/>
</dbReference>
<evidence type="ECO:0000313" key="11">
    <source>
        <dbReference type="Proteomes" id="UP001430953"/>
    </source>
</evidence>
<evidence type="ECO:0000256" key="8">
    <source>
        <dbReference type="ARBA" id="ARBA00023228"/>
    </source>
</evidence>
<dbReference type="Gene3D" id="2.20.70.10">
    <property type="match status" value="2"/>
</dbReference>
<comment type="caution">
    <text evidence="10">The sequence shown here is derived from an EMBL/GenBank/DDBJ whole genome shotgun (WGS) entry which is preliminary data.</text>
</comment>
<dbReference type="SMART" id="SM00456">
    <property type="entry name" value="WW"/>
    <property type="match status" value="2"/>
</dbReference>
<dbReference type="Proteomes" id="UP001430953">
    <property type="component" value="Unassembled WGS sequence"/>
</dbReference>
<name>A0AAW2ELU5_9HYME</name>
<keyword evidence="4" id="KW-0879">Wnt signaling pathway</keyword>
<dbReference type="FunFam" id="3.40.50.720:FF:000353">
    <property type="entry name" value="WW domain-containing oxidoreductase"/>
    <property type="match status" value="1"/>
</dbReference>
<dbReference type="InterPro" id="IPR036020">
    <property type="entry name" value="WW_dom_sf"/>
</dbReference>
<dbReference type="CDD" id="cd00201">
    <property type="entry name" value="WW"/>
    <property type="match status" value="2"/>
</dbReference>
<proteinExistence type="predicted"/>
<dbReference type="PROSITE" id="PS50020">
    <property type="entry name" value="WW_DOMAIN_2"/>
    <property type="match status" value="2"/>
</dbReference>
<evidence type="ECO:0000313" key="10">
    <source>
        <dbReference type="EMBL" id="KAL0103216.1"/>
    </source>
</evidence>
<evidence type="ECO:0000256" key="4">
    <source>
        <dbReference type="ARBA" id="ARBA00022687"/>
    </source>
</evidence>
<dbReference type="Pfam" id="PF00106">
    <property type="entry name" value="adh_short"/>
    <property type="match status" value="1"/>
</dbReference>
<dbReference type="GO" id="GO:0005794">
    <property type="term" value="C:Golgi apparatus"/>
    <property type="evidence" value="ECO:0007669"/>
    <property type="project" value="UniProtKB-SubCell"/>
</dbReference>
<dbReference type="PRINTS" id="PR00081">
    <property type="entry name" value="GDHRDH"/>
</dbReference>
<evidence type="ECO:0000256" key="1">
    <source>
        <dbReference type="ARBA" id="ARBA00004371"/>
    </source>
</evidence>
<dbReference type="Pfam" id="PF00397">
    <property type="entry name" value="WW"/>
    <property type="match status" value="2"/>
</dbReference>
<dbReference type="Gene3D" id="3.40.50.720">
    <property type="entry name" value="NAD(P)-binding Rossmann-like Domain"/>
    <property type="match status" value="1"/>
</dbReference>
<organism evidence="10 11">
    <name type="scientific">Cardiocondyla obscurior</name>
    <dbReference type="NCBI Taxonomy" id="286306"/>
    <lineage>
        <taxon>Eukaryota</taxon>
        <taxon>Metazoa</taxon>
        <taxon>Ecdysozoa</taxon>
        <taxon>Arthropoda</taxon>
        <taxon>Hexapoda</taxon>
        <taxon>Insecta</taxon>
        <taxon>Pterygota</taxon>
        <taxon>Neoptera</taxon>
        <taxon>Endopterygota</taxon>
        <taxon>Hymenoptera</taxon>
        <taxon>Apocrita</taxon>
        <taxon>Aculeata</taxon>
        <taxon>Formicoidea</taxon>
        <taxon>Formicidae</taxon>
        <taxon>Myrmicinae</taxon>
        <taxon>Cardiocondyla</taxon>
    </lineage>
</organism>
<evidence type="ECO:0000256" key="6">
    <source>
        <dbReference type="ARBA" id="ARBA00023002"/>
    </source>
</evidence>
<dbReference type="EMBL" id="JADYXP020000021">
    <property type="protein sequence ID" value="KAL0103216.1"/>
    <property type="molecule type" value="Genomic_DNA"/>
</dbReference>
<comment type="subcellular location">
    <subcellularLocation>
        <location evidence="2">Golgi apparatus</location>
    </subcellularLocation>
    <subcellularLocation>
        <location evidence="1">Lysosome</location>
    </subcellularLocation>
</comment>
<evidence type="ECO:0000256" key="5">
    <source>
        <dbReference type="ARBA" id="ARBA00022703"/>
    </source>
</evidence>
<dbReference type="SUPFAM" id="SSF51045">
    <property type="entry name" value="WW domain"/>
    <property type="match status" value="2"/>
</dbReference>
<dbReference type="SUPFAM" id="SSF51735">
    <property type="entry name" value="NAD(P)-binding Rossmann-fold domains"/>
    <property type="match status" value="1"/>
</dbReference>
<dbReference type="AlphaFoldDB" id="A0AAW2ELU5"/>
<protein>
    <recommendedName>
        <fullName evidence="3">WW domain-containing oxidoreductase</fullName>
    </recommendedName>
</protein>
<dbReference type="InterPro" id="IPR001202">
    <property type="entry name" value="WW_dom"/>
</dbReference>
<keyword evidence="5" id="KW-0053">Apoptosis</keyword>
<dbReference type="GO" id="GO:0016491">
    <property type="term" value="F:oxidoreductase activity"/>
    <property type="evidence" value="ECO:0007669"/>
    <property type="project" value="UniProtKB-KW"/>
</dbReference>
<keyword evidence="7" id="KW-0333">Golgi apparatus</keyword>
<dbReference type="GO" id="GO:0005764">
    <property type="term" value="C:lysosome"/>
    <property type="evidence" value="ECO:0007669"/>
    <property type="project" value="UniProtKB-SubCell"/>
</dbReference>
<keyword evidence="11" id="KW-1185">Reference proteome</keyword>
<keyword evidence="8" id="KW-0458">Lysosome</keyword>
<feature type="domain" description="WW" evidence="9">
    <location>
        <begin position="53"/>
        <end position="86"/>
    </location>
</feature>
<dbReference type="PANTHER" id="PTHR43157:SF31">
    <property type="entry name" value="PHOSPHATIDYLINOSITOL-GLYCAN BIOSYNTHESIS CLASS F PROTEIN"/>
    <property type="match status" value="1"/>
</dbReference>
<evidence type="ECO:0000256" key="3">
    <source>
        <dbReference type="ARBA" id="ARBA00016094"/>
    </source>
</evidence>
<dbReference type="GO" id="GO:0016055">
    <property type="term" value="P:Wnt signaling pathway"/>
    <property type="evidence" value="ECO:0007669"/>
    <property type="project" value="UniProtKB-KW"/>
</dbReference>
<feature type="domain" description="WW" evidence="9">
    <location>
        <begin position="12"/>
        <end position="45"/>
    </location>
</feature>
<evidence type="ECO:0000259" key="9">
    <source>
        <dbReference type="PROSITE" id="PS50020"/>
    </source>
</evidence>
<dbReference type="PANTHER" id="PTHR43157">
    <property type="entry name" value="PHOSPHATIDYLINOSITOL-GLYCAN BIOSYNTHESIS CLASS F PROTEIN-RELATED"/>
    <property type="match status" value="1"/>
</dbReference>
<dbReference type="InterPro" id="IPR002347">
    <property type="entry name" value="SDR_fam"/>
</dbReference>
<evidence type="ECO:0000256" key="2">
    <source>
        <dbReference type="ARBA" id="ARBA00004555"/>
    </source>
</evidence>
<gene>
    <name evidence="10" type="ORF">PUN28_017505</name>
</gene>
<dbReference type="InterPro" id="IPR036291">
    <property type="entry name" value="NAD(P)-bd_dom_sf"/>
</dbReference>
<dbReference type="GO" id="GO:0006915">
    <property type="term" value="P:apoptotic process"/>
    <property type="evidence" value="ECO:0007669"/>
    <property type="project" value="UniProtKB-KW"/>
</dbReference>
<accession>A0AAW2ELU5</accession>
<reference evidence="10 11" key="1">
    <citation type="submission" date="2023-03" db="EMBL/GenBank/DDBJ databases">
        <title>High recombination rates correlate with genetic variation in Cardiocondyla obscurior ants.</title>
        <authorList>
            <person name="Errbii M."/>
        </authorList>
    </citation>
    <scope>NUCLEOTIDE SEQUENCE [LARGE SCALE GENOMIC DNA]</scope>
    <source>
        <strain evidence="10">Alpha-2009</strain>
        <tissue evidence="10">Whole body</tissue>
    </source>
</reference>
<sequence>MVVALNDSDSEDELPPGWEERTTLDGNVYYANHYTKGTQWTHPRTGRKKIVNGDLPPGWEKCISEDGKVLYIDHKNRTTTYTDPRLAFATEYREMSQVMRQRFDGSSTALAVLHGRDLRNKVALVTGANVGIGYETARSLALHGCEVILACRDVEKANEAIKRIQEEKDTANCAALKMDLSSLSSVREAVEQFKQKYRALHILILNAGVFGAPYQVTSDGYEATFQVNHLSQFYLTLLLKEVIQASNDPRIVVVSSESHRFSAIQNAEDLHQSTLSPPAYKYWSMGAYNDSKLCNVLFAQELARQWPTVSVFSCHPGNMVSTSLARHWWLFRLLFALVRPFTKSLQQAASTTVFCATAPELEGVTGSYFNNCFRCQPSNAALDSALAARLWSLSQDMITDVLKRDK</sequence>
<evidence type="ECO:0000256" key="7">
    <source>
        <dbReference type="ARBA" id="ARBA00023034"/>
    </source>
</evidence>